<proteinExistence type="predicted"/>
<dbReference type="EMBL" id="KN833044">
    <property type="protein sequence ID" value="KIM75643.1"/>
    <property type="molecule type" value="Genomic_DNA"/>
</dbReference>
<name>A0A0C3AP46_PILCF</name>
<sequence>LYSAESDSSQVHTSFLPVPSLSMIATMENPIPVQHRLLLPYTTEVHVVLVHHLHPQPSQPSREPGRRPQIKKLGPARNGGDHASRQHGTGQTIDQVRSTDIRIDLEHLVIPLPQLWLRQPTSSHWSMLMSMLMSTPKQMSTTPVWNS</sequence>
<dbReference type="InParanoid" id="A0A0C3AP46"/>
<evidence type="ECO:0000256" key="1">
    <source>
        <dbReference type="SAM" id="MobiDB-lite"/>
    </source>
</evidence>
<accession>A0A0C3AP46</accession>
<keyword evidence="3" id="KW-1185">Reference proteome</keyword>
<feature type="non-terminal residue" evidence="2">
    <location>
        <position position="1"/>
    </location>
</feature>
<dbReference type="AlphaFoldDB" id="A0A0C3AP46"/>
<reference evidence="2 3" key="1">
    <citation type="submission" date="2014-04" db="EMBL/GenBank/DDBJ databases">
        <authorList>
            <consortium name="DOE Joint Genome Institute"/>
            <person name="Kuo A."/>
            <person name="Tarkka M."/>
            <person name="Buscot F."/>
            <person name="Kohler A."/>
            <person name="Nagy L.G."/>
            <person name="Floudas D."/>
            <person name="Copeland A."/>
            <person name="Barry K.W."/>
            <person name="Cichocki N."/>
            <person name="Veneault-Fourrey C."/>
            <person name="LaButti K."/>
            <person name="Lindquist E.A."/>
            <person name="Lipzen A."/>
            <person name="Lundell T."/>
            <person name="Morin E."/>
            <person name="Murat C."/>
            <person name="Sun H."/>
            <person name="Tunlid A."/>
            <person name="Henrissat B."/>
            <person name="Grigoriev I.V."/>
            <person name="Hibbett D.S."/>
            <person name="Martin F."/>
            <person name="Nordberg H.P."/>
            <person name="Cantor M.N."/>
            <person name="Hua S.X."/>
        </authorList>
    </citation>
    <scope>NUCLEOTIDE SEQUENCE [LARGE SCALE GENOMIC DNA]</scope>
    <source>
        <strain evidence="2 3">F 1598</strain>
    </source>
</reference>
<evidence type="ECO:0000313" key="3">
    <source>
        <dbReference type="Proteomes" id="UP000054166"/>
    </source>
</evidence>
<feature type="compositionally biased region" description="Polar residues" evidence="1">
    <location>
        <begin position="86"/>
        <end position="95"/>
    </location>
</feature>
<protein>
    <submittedName>
        <fullName evidence="2">Uncharacterized protein</fullName>
    </submittedName>
</protein>
<organism evidence="2 3">
    <name type="scientific">Piloderma croceum (strain F 1598)</name>
    <dbReference type="NCBI Taxonomy" id="765440"/>
    <lineage>
        <taxon>Eukaryota</taxon>
        <taxon>Fungi</taxon>
        <taxon>Dikarya</taxon>
        <taxon>Basidiomycota</taxon>
        <taxon>Agaricomycotina</taxon>
        <taxon>Agaricomycetes</taxon>
        <taxon>Agaricomycetidae</taxon>
        <taxon>Atheliales</taxon>
        <taxon>Atheliaceae</taxon>
        <taxon>Piloderma</taxon>
    </lineage>
</organism>
<reference evidence="3" key="2">
    <citation type="submission" date="2015-01" db="EMBL/GenBank/DDBJ databases">
        <title>Evolutionary Origins and Diversification of the Mycorrhizal Mutualists.</title>
        <authorList>
            <consortium name="DOE Joint Genome Institute"/>
            <consortium name="Mycorrhizal Genomics Consortium"/>
            <person name="Kohler A."/>
            <person name="Kuo A."/>
            <person name="Nagy L.G."/>
            <person name="Floudas D."/>
            <person name="Copeland A."/>
            <person name="Barry K.W."/>
            <person name="Cichocki N."/>
            <person name="Veneault-Fourrey C."/>
            <person name="LaButti K."/>
            <person name="Lindquist E.A."/>
            <person name="Lipzen A."/>
            <person name="Lundell T."/>
            <person name="Morin E."/>
            <person name="Murat C."/>
            <person name="Riley R."/>
            <person name="Ohm R."/>
            <person name="Sun H."/>
            <person name="Tunlid A."/>
            <person name="Henrissat B."/>
            <person name="Grigoriev I.V."/>
            <person name="Hibbett D.S."/>
            <person name="Martin F."/>
        </authorList>
    </citation>
    <scope>NUCLEOTIDE SEQUENCE [LARGE SCALE GENOMIC DNA]</scope>
    <source>
        <strain evidence="3">F 1598</strain>
    </source>
</reference>
<dbReference type="Proteomes" id="UP000054166">
    <property type="component" value="Unassembled WGS sequence"/>
</dbReference>
<evidence type="ECO:0000313" key="2">
    <source>
        <dbReference type="EMBL" id="KIM75643.1"/>
    </source>
</evidence>
<feature type="region of interest" description="Disordered" evidence="1">
    <location>
        <begin position="53"/>
        <end position="95"/>
    </location>
</feature>
<gene>
    <name evidence="2" type="ORF">PILCRDRAFT_827074</name>
</gene>
<dbReference type="HOGENOM" id="CLU_1768811_0_0_1"/>